<evidence type="ECO:0000256" key="10">
    <source>
        <dbReference type="NCBIfam" id="TIGR00442"/>
    </source>
</evidence>
<evidence type="ECO:0000256" key="9">
    <source>
        <dbReference type="ARBA" id="ARBA00047639"/>
    </source>
</evidence>
<keyword evidence="8" id="KW-0030">Aminoacyl-tRNA synthetase</keyword>
<dbReference type="PROSITE" id="PS50862">
    <property type="entry name" value="AA_TRNA_LIGASE_II"/>
    <property type="match status" value="1"/>
</dbReference>
<evidence type="ECO:0000256" key="2">
    <source>
        <dbReference type="ARBA" id="ARBA00012815"/>
    </source>
</evidence>
<keyword evidence="5" id="KW-0547">Nucleotide-binding</keyword>
<evidence type="ECO:0000256" key="6">
    <source>
        <dbReference type="ARBA" id="ARBA00022840"/>
    </source>
</evidence>
<dbReference type="NCBIfam" id="NF009085">
    <property type="entry name" value="PRK12420.1"/>
    <property type="match status" value="1"/>
</dbReference>
<dbReference type="InterPro" id="IPR041715">
    <property type="entry name" value="HisRS-like_core"/>
</dbReference>
<protein>
    <recommendedName>
        <fullName evidence="3 10">Histidine--tRNA ligase</fullName>
        <ecNumber evidence="2 10">6.1.1.21</ecNumber>
    </recommendedName>
</protein>
<evidence type="ECO:0000313" key="12">
    <source>
        <dbReference type="EMBL" id="MEK8129099.1"/>
    </source>
</evidence>
<evidence type="ECO:0000256" key="8">
    <source>
        <dbReference type="ARBA" id="ARBA00023146"/>
    </source>
</evidence>
<dbReference type="InterPro" id="IPR045864">
    <property type="entry name" value="aa-tRNA-synth_II/BPL/LPL"/>
</dbReference>
<dbReference type="Gene3D" id="3.30.930.10">
    <property type="entry name" value="Bira Bifunctional Protein, Domain 2"/>
    <property type="match status" value="1"/>
</dbReference>
<evidence type="ECO:0000256" key="4">
    <source>
        <dbReference type="ARBA" id="ARBA00022490"/>
    </source>
</evidence>
<name>A0ABU9DJQ2_9BACL</name>
<evidence type="ECO:0000256" key="7">
    <source>
        <dbReference type="ARBA" id="ARBA00022917"/>
    </source>
</evidence>
<dbReference type="EC" id="6.1.1.21" evidence="2 10"/>
<accession>A0ABU9DJQ2</accession>
<keyword evidence="4" id="KW-0963">Cytoplasm</keyword>
<evidence type="ECO:0000256" key="1">
    <source>
        <dbReference type="ARBA" id="ARBA00008226"/>
    </source>
</evidence>
<dbReference type="Gene3D" id="3.40.50.800">
    <property type="entry name" value="Anticodon-binding domain"/>
    <property type="match status" value="1"/>
</dbReference>
<dbReference type="NCBIfam" id="TIGR00442">
    <property type="entry name" value="hisS"/>
    <property type="match status" value="1"/>
</dbReference>
<dbReference type="InterPro" id="IPR036621">
    <property type="entry name" value="Anticodon-bd_dom_sf"/>
</dbReference>
<dbReference type="PIRSF" id="PIRSF001549">
    <property type="entry name" value="His-tRNA_synth"/>
    <property type="match status" value="1"/>
</dbReference>
<dbReference type="PANTHER" id="PTHR11476">
    <property type="entry name" value="HISTIDYL-TRNA SYNTHETASE"/>
    <property type="match status" value="1"/>
</dbReference>
<dbReference type="SUPFAM" id="SSF55681">
    <property type="entry name" value="Class II aaRS and biotin synthetases"/>
    <property type="match status" value="1"/>
</dbReference>
<dbReference type="CDD" id="cd00773">
    <property type="entry name" value="HisRS-like_core"/>
    <property type="match status" value="1"/>
</dbReference>
<evidence type="ECO:0000259" key="11">
    <source>
        <dbReference type="PROSITE" id="PS50862"/>
    </source>
</evidence>
<evidence type="ECO:0000313" key="13">
    <source>
        <dbReference type="Proteomes" id="UP001469365"/>
    </source>
</evidence>
<dbReference type="GO" id="GO:0004821">
    <property type="term" value="F:histidine-tRNA ligase activity"/>
    <property type="evidence" value="ECO:0007669"/>
    <property type="project" value="UniProtKB-EC"/>
</dbReference>
<dbReference type="EMBL" id="JBBPCC010000008">
    <property type="protein sequence ID" value="MEK8129099.1"/>
    <property type="molecule type" value="Genomic_DNA"/>
</dbReference>
<reference evidence="12 13" key="1">
    <citation type="submission" date="2024-04" db="EMBL/GenBank/DDBJ databases">
        <title>draft genome sequnece of Paenibacillus filicis.</title>
        <authorList>
            <person name="Kim D.-U."/>
        </authorList>
    </citation>
    <scope>NUCLEOTIDE SEQUENCE [LARGE SCALE GENOMIC DNA]</scope>
    <source>
        <strain evidence="12 13">KACC14197</strain>
    </source>
</reference>
<dbReference type="InterPro" id="IPR004516">
    <property type="entry name" value="HisRS/HisZ"/>
</dbReference>
<dbReference type="Proteomes" id="UP001469365">
    <property type="component" value="Unassembled WGS sequence"/>
</dbReference>
<evidence type="ECO:0000256" key="3">
    <source>
        <dbReference type="ARBA" id="ARBA00017399"/>
    </source>
</evidence>
<dbReference type="InterPro" id="IPR015807">
    <property type="entry name" value="His-tRNA-ligase"/>
</dbReference>
<feature type="domain" description="Aminoacyl-transfer RNA synthetases class-II family profile" evidence="11">
    <location>
        <begin position="1"/>
        <end position="333"/>
    </location>
</feature>
<keyword evidence="6" id="KW-0067">ATP-binding</keyword>
<dbReference type="SUPFAM" id="SSF52954">
    <property type="entry name" value="Class II aaRS ABD-related"/>
    <property type="match status" value="1"/>
</dbReference>
<evidence type="ECO:0000256" key="5">
    <source>
        <dbReference type="ARBA" id="ARBA00022741"/>
    </source>
</evidence>
<dbReference type="PANTHER" id="PTHR11476:SF7">
    <property type="entry name" value="HISTIDINE--TRNA LIGASE"/>
    <property type="match status" value="1"/>
</dbReference>
<gene>
    <name evidence="12" type="ORF">WMW72_14435</name>
</gene>
<comment type="catalytic activity">
    <reaction evidence="9">
        <text>tRNA(His) + L-histidine + ATP = L-histidyl-tRNA(His) + AMP + diphosphate + H(+)</text>
        <dbReference type="Rhea" id="RHEA:17313"/>
        <dbReference type="Rhea" id="RHEA-COMP:9665"/>
        <dbReference type="Rhea" id="RHEA-COMP:9689"/>
        <dbReference type="ChEBI" id="CHEBI:15378"/>
        <dbReference type="ChEBI" id="CHEBI:30616"/>
        <dbReference type="ChEBI" id="CHEBI:33019"/>
        <dbReference type="ChEBI" id="CHEBI:57595"/>
        <dbReference type="ChEBI" id="CHEBI:78442"/>
        <dbReference type="ChEBI" id="CHEBI:78527"/>
        <dbReference type="ChEBI" id="CHEBI:456215"/>
        <dbReference type="EC" id="6.1.1.21"/>
    </reaction>
</comment>
<dbReference type="InterPro" id="IPR006195">
    <property type="entry name" value="aa-tRNA-synth_II"/>
</dbReference>
<keyword evidence="12" id="KW-0436">Ligase</keyword>
<dbReference type="InterPro" id="IPR004154">
    <property type="entry name" value="Anticodon-bd"/>
</dbReference>
<dbReference type="Pfam" id="PF13393">
    <property type="entry name" value="tRNA-synt_His"/>
    <property type="match status" value="1"/>
</dbReference>
<dbReference type="RefSeq" id="WP_341416193.1">
    <property type="nucleotide sequence ID" value="NZ_JBBPCC010000008.1"/>
</dbReference>
<comment type="caution">
    <text evidence="12">The sequence shown here is derived from an EMBL/GenBank/DDBJ whole genome shotgun (WGS) entry which is preliminary data.</text>
</comment>
<proteinExistence type="inferred from homology"/>
<keyword evidence="7" id="KW-0648">Protein biosynthesis</keyword>
<dbReference type="Pfam" id="PF03129">
    <property type="entry name" value="HGTP_anticodon"/>
    <property type="match status" value="1"/>
</dbReference>
<comment type="similarity">
    <text evidence="1">Belongs to the class-II aminoacyl-tRNA synthetase family.</text>
</comment>
<organism evidence="12 13">
    <name type="scientific">Paenibacillus filicis</name>
    <dbReference type="NCBI Taxonomy" id="669464"/>
    <lineage>
        <taxon>Bacteria</taxon>
        <taxon>Bacillati</taxon>
        <taxon>Bacillota</taxon>
        <taxon>Bacilli</taxon>
        <taxon>Bacillales</taxon>
        <taxon>Paenibacillaceae</taxon>
        <taxon>Paenibacillus</taxon>
    </lineage>
</organism>
<keyword evidence="13" id="KW-1185">Reference proteome</keyword>
<sequence length="431" mass="47319">MQNVKGTADYWGKEQALRQRVQQVLRNLFELYDYEAMETAMLSEQELLLSKYAGGDEIVKEMYRFIDQGGRRLGLRYDLTIPFAKVIALNPGIELPFRRYELGKVFRDGPVKRGRLREFMQCDADVVGIEGPEAEAELMQLAVEAFRQLELPVLLKWNNRRFLGELLESIGVQPGELLSVMLTLDKLDKIGLAGVREELGVKGLPEQTVTALAGLIERKSPTFGELAQAYGLLESSGAGEVAAMEELIGKLGLEAVCVFDPFLSRGLSFYTGTVYEIVDATGSYSSSLGGGGRYDAIIGQLAGHEEIRYPTVGLSFGMESIMAMLAERPFTLPAPAAMIIPIGGMTVEALSTAARLRAAGLRIRVELGKRKLRKTLASAAAHGIRYVILIGEEEARLGQLKLRDMQESTEAMLTLEKLEAVLLAASAPDRP</sequence>